<accession>A0A8S1VQB4</accession>
<dbReference type="Proteomes" id="UP000689195">
    <property type="component" value="Unassembled WGS sequence"/>
</dbReference>
<gene>
    <name evidence="1" type="ORF">PPENT_87.1.T0710140</name>
</gene>
<evidence type="ECO:0000313" key="2">
    <source>
        <dbReference type="Proteomes" id="UP000689195"/>
    </source>
</evidence>
<dbReference type="AlphaFoldDB" id="A0A8S1VQB4"/>
<sequence length="44" mass="5235">MTIEIKTQQDYSDMDVNIEEEHTQAKVQVKVIRNKVVQLEDFLQ</sequence>
<keyword evidence="2" id="KW-1185">Reference proteome</keyword>
<evidence type="ECO:0000313" key="1">
    <source>
        <dbReference type="EMBL" id="CAD8179227.1"/>
    </source>
</evidence>
<protein>
    <submittedName>
        <fullName evidence="1">Uncharacterized protein</fullName>
    </submittedName>
</protein>
<reference evidence="1" key="1">
    <citation type="submission" date="2021-01" db="EMBL/GenBank/DDBJ databases">
        <authorList>
            <consortium name="Genoscope - CEA"/>
            <person name="William W."/>
        </authorList>
    </citation>
    <scope>NUCLEOTIDE SEQUENCE</scope>
</reference>
<organism evidence="1 2">
    <name type="scientific">Paramecium pentaurelia</name>
    <dbReference type="NCBI Taxonomy" id="43138"/>
    <lineage>
        <taxon>Eukaryota</taxon>
        <taxon>Sar</taxon>
        <taxon>Alveolata</taxon>
        <taxon>Ciliophora</taxon>
        <taxon>Intramacronucleata</taxon>
        <taxon>Oligohymenophorea</taxon>
        <taxon>Peniculida</taxon>
        <taxon>Parameciidae</taxon>
        <taxon>Paramecium</taxon>
    </lineage>
</organism>
<dbReference type="EMBL" id="CAJJDO010000071">
    <property type="protein sequence ID" value="CAD8179227.1"/>
    <property type="molecule type" value="Genomic_DNA"/>
</dbReference>
<name>A0A8S1VQB4_9CILI</name>
<comment type="caution">
    <text evidence="1">The sequence shown here is derived from an EMBL/GenBank/DDBJ whole genome shotgun (WGS) entry which is preliminary data.</text>
</comment>
<proteinExistence type="predicted"/>